<dbReference type="Pfam" id="PF00106">
    <property type="entry name" value="adh_short"/>
    <property type="match status" value="1"/>
</dbReference>
<dbReference type="PANTHER" id="PTHR44196:SF1">
    <property type="entry name" value="DEHYDROGENASE_REDUCTASE SDR FAMILY MEMBER 7B"/>
    <property type="match status" value="1"/>
</dbReference>
<dbReference type="EMBL" id="QLMG01000007">
    <property type="protein sequence ID" value="RAK20029.1"/>
    <property type="molecule type" value="Genomic_DNA"/>
</dbReference>
<evidence type="ECO:0000313" key="4">
    <source>
        <dbReference type="EMBL" id="RAK20029.1"/>
    </source>
</evidence>
<protein>
    <submittedName>
        <fullName evidence="4">NADP-dependent 3-hydroxy acid dehydrogenase YdfG</fullName>
    </submittedName>
</protein>
<evidence type="ECO:0000313" key="5">
    <source>
        <dbReference type="Proteomes" id="UP000249165"/>
    </source>
</evidence>
<dbReference type="RefSeq" id="WP_009504046.1">
    <property type="nucleotide sequence ID" value="NZ_LIGK01000011.1"/>
</dbReference>
<dbReference type="PANTHER" id="PTHR44196">
    <property type="entry name" value="DEHYDROGENASE/REDUCTASE SDR FAMILY MEMBER 7B"/>
    <property type="match status" value="1"/>
</dbReference>
<evidence type="ECO:0000256" key="3">
    <source>
        <dbReference type="RuleBase" id="RU000363"/>
    </source>
</evidence>
<comment type="similarity">
    <text evidence="1 3">Belongs to the short-chain dehydrogenases/reductases (SDR) family.</text>
</comment>
<evidence type="ECO:0000256" key="2">
    <source>
        <dbReference type="ARBA" id="ARBA00023002"/>
    </source>
</evidence>
<dbReference type="Proteomes" id="UP000249165">
    <property type="component" value="Unassembled WGS sequence"/>
</dbReference>
<dbReference type="CDD" id="cd05233">
    <property type="entry name" value="SDR_c"/>
    <property type="match status" value="1"/>
</dbReference>
<dbReference type="InterPro" id="IPR036291">
    <property type="entry name" value="NAD(P)-bd_dom_sf"/>
</dbReference>
<dbReference type="OrthoDB" id="8280747at2"/>
<evidence type="ECO:0000256" key="1">
    <source>
        <dbReference type="ARBA" id="ARBA00006484"/>
    </source>
</evidence>
<sequence>MTQLTPLDGIAVVTGAGSGLGRALSVALCRRGFTVAGTGRRSETLAHTGALAGERFIALTLDVSDGAAVRDAFAALGARGGIALLINNAAVYPKRDFLDETAESFMRTVATNLGGVAACSAAALAQMCDTGRGRILNVASFADIAPLPASSAYSVSKGAARLLTRALVADLADRFPGIVIGDWLPGMLQTGMGIPDGLAPEIAAAWGVELALSMDETLTGTVFEMDHELLPPRGIKGRVKDLLLMRRPRPRRLGP</sequence>
<keyword evidence="5" id="KW-1185">Reference proteome</keyword>
<dbReference type="InterPro" id="IPR002347">
    <property type="entry name" value="SDR_fam"/>
</dbReference>
<dbReference type="Gene3D" id="3.40.50.720">
    <property type="entry name" value="NAD(P)-binding Rossmann-like Domain"/>
    <property type="match status" value="1"/>
</dbReference>
<dbReference type="GO" id="GO:0016491">
    <property type="term" value="F:oxidoreductase activity"/>
    <property type="evidence" value="ECO:0007669"/>
    <property type="project" value="UniProtKB-KW"/>
</dbReference>
<dbReference type="SUPFAM" id="SSF51735">
    <property type="entry name" value="NAD(P)-binding Rossmann-fold domains"/>
    <property type="match status" value="1"/>
</dbReference>
<dbReference type="GO" id="GO:0016020">
    <property type="term" value="C:membrane"/>
    <property type="evidence" value="ECO:0007669"/>
    <property type="project" value="TreeGrafter"/>
</dbReference>
<comment type="caution">
    <text evidence="4">The sequence shown here is derived from an EMBL/GenBank/DDBJ whole genome shotgun (WGS) entry which is preliminary data.</text>
</comment>
<gene>
    <name evidence="4" type="ORF">ATI53_100728</name>
</gene>
<reference evidence="4 5" key="1">
    <citation type="submission" date="2018-06" db="EMBL/GenBank/DDBJ databases">
        <title>Genomic Encyclopedia of Archaeal and Bacterial Type Strains, Phase II (KMG-II): from individual species to whole genera.</title>
        <authorList>
            <person name="Goeker M."/>
        </authorList>
    </citation>
    <scope>NUCLEOTIDE SEQUENCE [LARGE SCALE GENOMIC DNA]</scope>
    <source>
        <strain evidence="4 5">DSM 22011</strain>
    </source>
</reference>
<accession>A0A327YPC4</accession>
<dbReference type="AlphaFoldDB" id="A0A327YPC4"/>
<proteinExistence type="inferred from homology"/>
<dbReference type="PRINTS" id="PR00081">
    <property type="entry name" value="GDHRDH"/>
</dbReference>
<dbReference type="PRINTS" id="PR00080">
    <property type="entry name" value="SDRFAMILY"/>
</dbReference>
<name>A0A327YPC4_9RHOB</name>
<keyword evidence="2" id="KW-0560">Oxidoreductase</keyword>
<organism evidence="4 5">
    <name type="scientific">Salipiger aestuarii</name>
    <dbReference type="NCBI Taxonomy" id="568098"/>
    <lineage>
        <taxon>Bacteria</taxon>
        <taxon>Pseudomonadati</taxon>
        <taxon>Pseudomonadota</taxon>
        <taxon>Alphaproteobacteria</taxon>
        <taxon>Rhodobacterales</taxon>
        <taxon>Roseobacteraceae</taxon>
        <taxon>Salipiger</taxon>
    </lineage>
</organism>